<dbReference type="RefSeq" id="WP_276236566.1">
    <property type="nucleotide sequence ID" value="NZ_CP119989.1"/>
</dbReference>
<reference evidence="2 3" key="1">
    <citation type="journal article" date="2019" name="Int. J. Syst. Evol. Microbiol.">
        <title>The Global Catalogue of Microorganisms (GCM) 10K type strain sequencing project: providing services to taxonomists for standard genome sequencing and annotation.</title>
        <authorList>
            <consortium name="The Broad Institute Genomics Platform"/>
            <consortium name="The Broad Institute Genome Sequencing Center for Infectious Disease"/>
            <person name="Wu L."/>
            <person name="Ma J."/>
        </authorList>
    </citation>
    <scope>NUCLEOTIDE SEQUENCE [LARGE SCALE GENOMIC DNA]</scope>
    <source>
        <strain evidence="2 3">DT55</strain>
    </source>
</reference>
<dbReference type="Proteomes" id="UP001596388">
    <property type="component" value="Unassembled WGS sequence"/>
</dbReference>
<proteinExistence type="predicted"/>
<evidence type="ECO:0000313" key="3">
    <source>
        <dbReference type="Proteomes" id="UP001596388"/>
    </source>
</evidence>
<dbReference type="AlphaFoldDB" id="A0ABD5WQW9"/>
<keyword evidence="1" id="KW-0472">Membrane</keyword>
<organism evidence="2 3">
    <name type="scientific">Halobaculum marinum</name>
    <dbReference type="NCBI Taxonomy" id="3031996"/>
    <lineage>
        <taxon>Archaea</taxon>
        <taxon>Methanobacteriati</taxon>
        <taxon>Methanobacteriota</taxon>
        <taxon>Stenosarchaea group</taxon>
        <taxon>Halobacteria</taxon>
        <taxon>Halobacteriales</taxon>
        <taxon>Haloferacaceae</taxon>
        <taxon>Halobaculum</taxon>
    </lineage>
</organism>
<evidence type="ECO:0000256" key="1">
    <source>
        <dbReference type="SAM" id="Phobius"/>
    </source>
</evidence>
<gene>
    <name evidence="2" type="ORF">ACFQKD_01430</name>
</gene>
<keyword evidence="3" id="KW-1185">Reference proteome</keyword>
<comment type="caution">
    <text evidence="2">The sequence shown here is derived from an EMBL/GenBank/DDBJ whole genome shotgun (WGS) entry which is preliminary data.</text>
</comment>
<accession>A0ABD5WQW9</accession>
<feature type="transmembrane region" description="Helical" evidence="1">
    <location>
        <begin position="35"/>
        <end position="58"/>
    </location>
</feature>
<name>A0ABD5WQW9_9EURY</name>
<protein>
    <submittedName>
        <fullName evidence="2">Uncharacterized protein</fullName>
    </submittedName>
</protein>
<dbReference type="GeneID" id="79270167"/>
<keyword evidence="1" id="KW-1133">Transmembrane helix</keyword>
<sequence length="72" mass="7284">MGVTATLVRLGSVASMLVALAAVGLLFVGGVGAEGISVVGLLATLAFLVVAVGAAVAWGRREALARWETPYW</sequence>
<keyword evidence="1" id="KW-0812">Transmembrane</keyword>
<dbReference type="EMBL" id="JBHTAG010000002">
    <property type="protein sequence ID" value="MFC7095954.1"/>
    <property type="molecule type" value="Genomic_DNA"/>
</dbReference>
<evidence type="ECO:0000313" key="2">
    <source>
        <dbReference type="EMBL" id="MFC7095954.1"/>
    </source>
</evidence>
<feature type="transmembrane region" description="Helical" evidence="1">
    <location>
        <begin position="7"/>
        <end position="29"/>
    </location>
</feature>